<sequence length="54" mass="5795">MELMGVPGLNGMRLVRFTRENVPEVDIAAGKITVRRAAVLIEDEPEAEAGEDAG</sequence>
<dbReference type="EMBL" id="UOEH01000388">
    <property type="protein sequence ID" value="VAW03255.1"/>
    <property type="molecule type" value="Genomic_DNA"/>
</dbReference>
<dbReference type="AlphaFoldDB" id="A0A3B0SAI5"/>
<gene>
    <name evidence="1" type="ORF">MNBD_ALPHA05-1361</name>
</gene>
<reference evidence="1" key="1">
    <citation type="submission" date="2018-06" db="EMBL/GenBank/DDBJ databases">
        <authorList>
            <person name="Zhirakovskaya E."/>
        </authorList>
    </citation>
    <scope>NUCLEOTIDE SEQUENCE</scope>
</reference>
<name>A0A3B0SAI5_9ZZZZ</name>
<evidence type="ECO:0000313" key="1">
    <source>
        <dbReference type="EMBL" id="VAW03255.1"/>
    </source>
</evidence>
<proteinExistence type="predicted"/>
<organism evidence="1">
    <name type="scientific">hydrothermal vent metagenome</name>
    <dbReference type="NCBI Taxonomy" id="652676"/>
    <lineage>
        <taxon>unclassified sequences</taxon>
        <taxon>metagenomes</taxon>
        <taxon>ecological metagenomes</taxon>
    </lineage>
</organism>
<protein>
    <submittedName>
        <fullName evidence="1">16S rRNA processing protein RimM</fullName>
    </submittedName>
</protein>
<accession>A0A3B0SAI5</accession>